<feature type="compositionally biased region" description="Acidic residues" evidence="1">
    <location>
        <begin position="121"/>
        <end position="134"/>
    </location>
</feature>
<dbReference type="EMBL" id="JACMSC010000013">
    <property type="protein sequence ID" value="KAG6493752.1"/>
    <property type="molecule type" value="Genomic_DNA"/>
</dbReference>
<dbReference type="PANTHER" id="PTHR34054:SF4">
    <property type="entry name" value="PROTEIN, PUTATIVE-RELATED"/>
    <property type="match status" value="1"/>
</dbReference>
<keyword evidence="2" id="KW-0812">Transmembrane</keyword>
<dbReference type="Proteomes" id="UP000734854">
    <property type="component" value="Unassembled WGS sequence"/>
</dbReference>
<feature type="region of interest" description="Disordered" evidence="1">
    <location>
        <begin position="115"/>
        <end position="175"/>
    </location>
</feature>
<reference evidence="3 4" key="1">
    <citation type="submission" date="2020-08" db="EMBL/GenBank/DDBJ databases">
        <title>Plant Genome Project.</title>
        <authorList>
            <person name="Zhang R.-G."/>
        </authorList>
    </citation>
    <scope>NUCLEOTIDE SEQUENCE [LARGE SCALE GENOMIC DNA]</scope>
    <source>
        <tissue evidence="3">Rhizome</tissue>
    </source>
</reference>
<evidence type="ECO:0000256" key="1">
    <source>
        <dbReference type="SAM" id="MobiDB-lite"/>
    </source>
</evidence>
<proteinExistence type="predicted"/>
<feature type="region of interest" description="Disordered" evidence="1">
    <location>
        <begin position="72"/>
        <end position="103"/>
    </location>
</feature>
<comment type="caution">
    <text evidence="3">The sequence shown here is derived from an EMBL/GenBank/DDBJ whole genome shotgun (WGS) entry which is preliminary data.</text>
</comment>
<dbReference type="InterPro" id="IPR045884">
    <property type="entry name" value="At5g59350-like"/>
</dbReference>
<gene>
    <name evidence="3" type="ORF">ZIOFF_048754</name>
</gene>
<keyword evidence="4" id="KW-1185">Reference proteome</keyword>
<sequence length="175" mass="19238">MSDLTELGFALILILSLFLLGLTAELLYLFFRRRRHPDSADPERAGVSSAGPTHRVLLFHALCLNSKRRSRVEPASAVAPSHAKATKAEPKEEEEEEESDLARWSAVCLGPSRALYTIKEEEPEEEDGGDDEAQETTPFETPCASLRFESPSPPPETAEAVDPAPSGAHRKLEFP</sequence>
<keyword evidence="2" id="KW-0472">Membrane</keyword>
<keyword evidence="2" id="KW-1133">Transmembrane helix</keyword>
<name>A0A8J5G0D4_ZINOF</name>
<protein>
    <submittedName>
        <fullName evidence="3">Uncharacterized protein</fullName>
    </submittedName>
</protein>
<dbReference type="AlphaFoldDB" id="A0A8J5G0D4"/>
<evidence type="ECO:0000313" key="4">
    <source>
        <dbReference type="Proteomes" id="UP000734854"/>
    </source>
</evidence>
<accession>A0A8J5G0D4</accession>
<evidence type="ECO:0000256" key="2">
    <source>
        <dbReference type="SAM" id="Phobius"/>
    </source>
</evidence>
<evidence type="ECO:0000313" key="3">
    <source>
        <dbReference type="EMBL" id="KAG6493752.1"/>
    </source>
</evidence>
<organism evidence="3 4">
    <name type="scientific">Zingiber officinale</name>
    <name type="common">Ginger</name>
    <name type="synonym">Amomum zingiber</name>
    <dbReference type="NCBI Taxonomy" id="94328"/>
    <lineage>
        <taxon>Eukaryota</taxon>
        <taxon>Viridiplantae</taxon>
        <taxon>Streptophyta</taxon>
        <taxon>Embryophyta</taxon>
        <taxon>Tracheophyta</taxon>
        <taxon>Spermatophyta</taxon>
        <taxon>Magnoliopsida</taxon>
        <taxon>Liliopsida</taxon>
        <taxon>Zingiberales</taxon>
        <taxon>Zingiberaceae</taxon>
        <taxon>Zingiber</taxon>
    </lineage>
</organism>
<feature type="transmembrane region" description="Helical" evidence="2">
    <location>
        <begin position="6"/>
        <end position="31"/>
    </location>
</feature>
<dbReference type="PANTHER" id="PTHR34054">
    <property type="entry name" value="EXPRESSED PROTEIN"/>
    <property type="match status" value="1"/>
</dbReference>